<organism evidence="3 4">
    <name type="scientific">Staphylococcus agnetis</name>
    <dbReference type="NCBI Taxonomy" id="985762"/>
    <lineage>
        <taxon>Bacteria</taxon>
        <taxon>Bacillati</taxon>
        <taxon>Bacillota</taxon>
        <taxon>Bacilli</taxon>
        <taxon>Bacillales</taxon>
        <taxon>Staphylococcaceae</taxon>
        <taxon>Staphylococcus</taxon>
    </lineage>
</organism>
<evidence type="ECO:0000256" key="2">
    <source>
        <dbReference type="ARBA" id="ARBA00022679"/>
    </source>
</evidence>
<keyword evidence="3" id="KW-0012">Acyltransferase</keyword>
<dbReference type="Gene3D" id="2.160.10.10">
    <property type="entry name" value="Hexapeptide repeat proteins"/>
    <property type="match status" value="1"/>
</dbReference>
<comment type="similarity">
    <text evidence="1">Belongs to the transferase hexapeptide repeat family.</text>
</comment>
<dbReference type="OrthoDB" id="9782926at2"/>
<dbReference type="InterPro" id="IPR011004">
    <property type="entry name" value="Trimer_LpxA-like_sf"/>
</dbReference>
<dbReference type="Pfam" id="PF00132">
    <property type="entry name" value="Hexapep"/>
    <property type="match status" value="1"/>
</dbReference>
<dbReference type="PANTHER" id="PTHR23416:SF23">
    <property type="entry name" value="ACETYLTRANSFERASE C18B11.09C-RELATED"/>
    <property type="match status" value="1"/>
</dbReference>
<accession>A0A2T4MIK8</accession>
<evidence type="ECO:0000313" key="4">
    <source>
        <dbReference type="Proteomes" id="UP000646308"/>
    </source>
</evidence>
<comment type="caution">
    <text evidence="3">The sequence shown here is derived from an EMBL/GenBank/DDBJ whole genome shotgun (WGS) entry which is preliminary data.</text>
</comment>
<dbReference type="CDD" id="cd04647">
    <property type="entry name" value="LbH_MAT_like"/>
    <property type="match status" value="1"/>
</dbReference>
<dbReference type="EMBL" id="WMFL01000079">
    <property type="protein sequence ID" value="NJI02762.1"/>
    <property type="molecule type" value="Genomic_DNA"/>
</dbReference>
<protein>
    <submittedName>
        <fullName evidence="3">Acyltransferase</fullName>
    </submittedName>
</protein>
<dbReference type="KEGG" id="sagq:EP23_07970"/>
<proteinExistence type="inferred from homology"/>
<dbReference type="InterPro" id="IPR051159">
    <property type="entry name" value="Hexapeptide_acetyltransf"/>
</dbReference>
<name>A0A2T4MIK8_9STAP</name>
<dbReference type="PANTHER" id="PTHR23416">
    <property type="entry name" value="SIALIC ACID SYNTHASE-RELATED"/>
    <property type="match status" value="1"/>
</dbReference>
<dbReference type="GO" id="GO:0008374">
    <property type="term" value="F:O-acyltransferase activity"/>
    <property type="evidence" value="ECO:0007669"/>
    <property type="project" value="TreeGrafter"/>
</dbReference>
<dbReference type="GO" id="GO:0005829">
    <property type="term" value="C:cytosol"/>
    <property type="evidence" value="ECO:0007669"/>
    <property type="project" value="TreeGrafter"/>
</dbReference>
<dbReference type="Proteomes" id="UP000646308">
    <property type="component" value="Unassembled WGS sequence"/>
</dbReference>
<keyword evidence="2" id="KW-0808">Transferase</keyword>
<reference evidence="3" key="1">
    <citation type="submission" date="2019-11" db="EMBL/GenBank/DDBJ databases">
        <title>Whole genome comparisons of Staphylococcus agnetis isolates from cattle and chickens.</title>
        <authorList>
            <person name="Rhoads D."/>
            <person name="Shwani A."/>
            <person name="Adkins P."/>
            <person name="Calcutt M."/>
            <person name="Middleton J."/>
        </authorList>
    </citation>
    <scope>NUCLEOTIDE SEQUENCE</scope>
    <source>
        <strain evidence="3">1387</strain>
    </source>
</reference>
<gene>
    <name evidence="3" type="ORF">GLV84_07970</name>
</gene>
<evidence type="ECO:0000313" key="3">
    <source>
        <dbReference type="EMBL" id="NJI02762.1"/>
    </source>
</evidence>
<evidence type="ECO:0000256" key="1">
    <source>
        <dbReference type="ARBA" id="ARBA00007274"/>
    </source>
</evidence>
<sequence>MMIRQFMRSRWFKLLNLPLHIFYNKKYLRGYYYENKVMGWVWAWKAVPFKLIGVNRKLPFPADSTVRIHNAKNIIFDRDDIHIFQSPGTYFNNFSAKIYIGKGVYIAPNVGIITANHDFNDLHAHNEGKNVVIGDKSWIGMNAVILPGVTLGEKTIVGAGAIVTKSFPEGNVVIAGNPAKKIKELSVNEAK</sequence>
<dbReference type="SUPFAM" id="SSF51161">
    <property type="entry name" value="Trimeric LpxA-like enzymes"/>
    <property type="match status" value="1"/>
</dbReference>
<dbReference type="AlphaFoldDB" id="A0A2T4MIK8"/>
<dbReference type="InterPro" id="IPR001451">
    <property type="entry name" value="Hexapep"/>
</dbReference>